<keyword evidence="4 11" id="KW-0812">Transmembrane</keyword>
<evidence type="ECO:0000256" key="4">
    <source>
        <dbReference type="ARBA" id="ARBA00022692"/>
    </source>
</evidence>
<dbReference type="InParanoid" id="A0A194WUY8"/>
<dbReference type="PANTHER" id="PTHR13046:SF0">
    <property type="entry name" value="CAAX PRENYL PROTEASE 2"/>
    <property type="match status" value="1"/>
</dbReference>
<feature type="transmembrane region" description="Helical" evidence="11">
    <location>
        <begin position="30"/>
        <end position="48"/>
    </location>
</feature>
<comment type="similarity">
    <text evidence="2">Belongs to the peptidase U48 family.</text>
</comment>
<proteinExistence type="inferred from homology"/>
<evidence type="ECO:0000256" key="9">
    <source>
        <dbReference type="ARBA" id="ARBA00047280"/>
    </source>
</evidence>
<evidence type="ECO:0000259" key="12">
    <source>
        <dbReference type="Pfam" id="PF02517"/>
    </source>
</evidence>
<protein>
    <recommendedName>
        <fullName evidence="10">intramembrane prenyl-peptidase Rce1</fullName>
        <ecNumber evidence="10">3.4.26.1</ecNumber>
    </recommendedName>
</protein>
<dbReference type="GO" id="GO:0004222">
    <property type="term" value="F:metalloendopeptidase activity"/>
    <property type="evidence" value="ECO:0007669"/>
    <property type="project" value="InterPro"/>
</dbReference>
<dbReference type="InterPro" id="IPR039731">
    <property type="entry name" value="Rce1"/>
</dbReference>
<evidence type="ECO:0000313" key="13">
    <source>
        <dbReference type="EMBL" id="KUJ11786.1"/>
    </source>
</evidence>
<dbReference type="FunCoup" id="A0A194WUY8">
    <property type="interactions" value="315"/>
</dbReference>
<comment type="catalytic activity">
    <reaction evidence="9">
        <text>Hydrolyzes the peptide bond -P2-(S-farnesyl or geranylgeranyl)C-P1'-P2'-P3'-COOH where P1' and P2' are amino acids with aliphatic sidechains and P3' is any C-terminal residue.</text>
        <dbReference type="EC" id="3.4.26.1"/>
    </reaction>
</comment>
<organism evidence="13 14">
    <name type="scientific">Mollisia scopiformis</name>
    <name type="common">Conifer needle endophyte fungus</name>
    <name type="synonym">Phialocephala scopiformis</name>
    <dbReference type="NCBI Taxonomy" id="149040"/>
    <lineage>
        <taxon>Eukaryota</taxon>
        <taxon>Fungi</taxon>
        <taxon>Dikarya</taxon>
        <taxon>Ascomycota</taxon>
        <taxon>Pezizomycotina</taxon>
        <taxon>Leotiomycetes</taxon>
        <taxon>Helotiales</taxon>
        <taxon>Mollisiaceae</taxon>
        <taxon>Mollisia</taxon>
    </lineage>
</organism>
<keyword evidence="3" id="KW-0645">Protease</keyword>
<feature type="domain" description="CAAX prenyl protease 2/Lysostaphin resistance protein A-like" evidence="12">
    <location>
        <begin position="153"/>
        <end position="259"/>
    </location>
</feature>
<evidence type="ECO:0000313" key="14">
    <source>
        <dbReference type="Proteomes" id="UP000070700"/>
    </source>
</evidence>
<reference evidence="13 14" key="1">
    <citation type="submission" date="2015-10" db="EMBL/GenBank/DDBJ databases">
        <title>Full genome of DAOMC 229536 Phialocephala scopiformis, a fungal endophyte of spruce producing the potent anti-insectan compound rugulosin.</title>
        <authorList>
            <consortium name="DOE Joint Genome Institute"/>
            <person name="Walker A.K."/>
            <person name="Frasz S.L."/>
            <person name="Seifert K.A."/>
            <person name="Miller J.D."/>
            <person name="Mondo S.J."/>
            <person name="Labutti K."/>
            <person name="Lipzen A."/>
            <person name="Dockter R."/>
            <person name="Kennedy M."/>
            <person name="Grigoriev I.V."/>
            <person name="Spatafora J.W."/>
        </authorList>
    </citation>
    <scope>NUCLEOTIDE SEQUENCE [LARGE SCALE GENOMIC DNA]</scope>
    <source>
        <strain evidence="13 14">CBS 120377</strain>
    </source>
</reference>
<keyword evidence="5" id="KW-0378">Hydrolase</keyword>
<feature type="transmembrane region" description="Helical" evidence="11">
    <location>
        <begin position="69"/>
        <end position="90"/>
    </location>
</feature>
<comment type="subcellular location">
    <subcellularLocation>
        <location evidence="1">Endoplasmic reticulum membrane</location>
        <topology evidence="1">Multi-pass membrane protein</topology>
    </subcellularLocation>
</comment>
<evidence type="ECO:0000256" key="2">
    <source>
        <dbReference type="ARBA" id="ARBA00006897"/>
    </source>
</evidence>
<dbReference type="EC" id="3.4.26.1" evidence="10"/>
<dbReference type="Pfam" id="PF02517">
    <property type="entry name" value="Rce1-like"/>
    <property type="match status" value="1"/>
</dbReference>
<dbReference type="RefSeq" id="XP_018066141.1">
    <property type="nucleotide sequence ID" value="XM_018215813.1"/>
</dbReference>
<feature type="transmembrane region" description="Helical" evidence="11">
    <location>
        <begin position="299"/>
        <end position="319"/>
    </location>
</feature>
<dbReference type="GO" id="GO:0005789">
    <property type="term" value="C:endoplasmic reticulum membrane"/>
    <property type="evidence" value="ECO:0007669"/>
    <property type="project" value="UniProtKB-SubCell"/>
</dbReference>
<keyword evidence="6" id="KW-0256">Endoplasmic reticulum</keyword>
<gene>
    <name evidence="13" type="ORF">LY89DRAFT_688953</name>
</gene>
<name>A0A194WUY8_MOLSC</name>
<evidence type="ECO:0000256" key="3">
    <source>
        <dbReference type="ARBA" id="ARBA00022670"/>
    </source>
</evidence>
<keyword evidence="7 11" id="KW-1133">Transmembrane helix</keyword>
<dbReference type="Proteomes" id="UP000070700">
    <property type="component" value="Unassembled WGS sequence"/>
</dbReference>
<dbReference type="KEGG" id="psco:LY89DRAFT_688953"/>
<keyword evidence="8 11" id="KW-0472">Membrane</keyword>
<accession>A0A194WUY8</accession>
<evidence type="ECO:0000256" key="7">
    <source>
        <dbReference type="ARBA" id="ARBA00022989"/>
    </source>
</evidence>
<evidence type="ECO:0000256" key="10">
    <source>
        <dbReference type="ARBA" id="ARBA00049729"/>
    </source>
</evidence>
<dbReference type="InterPro" id="IPR003675">
    <property type="entry name" value="Rce1/LyrA-like_dom"/>
</dbReference>
<evidence type="ECO:0000256" key="8">
    <source>
        <dbReference type="ARBA" id="ARBA00023136"/>
    </source>
</evidence>
<dbReference type="GO" id="GO:0071586">
    <property type="term" value="P:CAAX-box protein processing"/>
    <property type="evidence" value="ECO:0007669"/>
    <property type="project" value="InterPro"/>
</dbReference>
<evidence type="ECO:0000256" key="6">
    <source>
        <dbReference type="ARBA" id="ARBA00022824"/>
    </source>
</evidence>
<dbReference type="EMBL" id="KQ947426">
    <property type="protein sequence ID" value="KUJ11786.1"/>
    <property type="molecule type" value="Genomic_DNA"/>
</dbReference>
<evidence type="ECO:0000256" key="1">
    <source>
        <dbReference type="ARBA" id="ARBA00004477"/>
    </source>
</evidence>
<evidence type="ECO:0000256" key="11">
    <source>
        <dbReference type="SAM" id="Phobius"/>
    </source>
</evidence>
<feature type="transmembrane region" description="Helical" evidence="11">
    <location>
        <begin position="186"/>
        <end position="205"/>
    </location>
</feature>
<dbReference type="STRING" id="149040.A0A194WUY8"/>
<dbReference type="PANTHER" id="PTHR13046">
    <property type="entry name" value="PROTEASE U48 CAAX PRENYL PROTEASE RCE1"/>
    <property type="match status" value="1"/>
</dbReference>
<dbReference type="AlphaFoldDB" id="A0A194WUY8"/>
<keyword evidence="14" id="KW-1185">Reference proteome</keyword>
<feature type="transmembrane region" description="Helical" evidence="11">
    <location>
        <begin position="217"/>
        <end position="234"/>
    </location>
</feature>
<dbReference type="OrthoDB" id="271604at2759"/>
<sequence>MAPTGLYSRFKAYYTGEKDPEVPPVSTTTAVALLVLYTLIYVLPFYISSTTRPSPQLSRDAPSVIRGRIRSVTLSCIICSVTTFVILSSVEHGDPFQSLHLMGYYPIGLDETVKTVALTAILFAGPLFEAGIAEGGWRDWIRLRGVNETVSGWIGWRNYVAGPLTEEVLFRSASVPLLLLSQVSNARIIFLTPVVFGLAHVHHFYEFRITHPHTSIIAALLRSLLQFSYTTLFGGYVTFIYMRSGSLLSVILVHAFCNWRGLPRFWGRISAAETVMGPDVGEGKRSEDNPTKNSNDDKLAIVWDIAYYLILLFGAVAWYKSLWTLTESDSALTTF</sequence>
<evidence type="ECO:0000256" key="5">
    <source>
        <dbReference type="ARBA" id="ARBA00022801"/>
    </source>
</evidence>
<dbReference type="GeneID" id="28825539"/>